<evidence type="ECO:0000256" key="6">
    <source>
        <dbReference type="SAM" id="SignalP"/>
    </source>
</evidence>
<reference evidence="8 9" key="1">
    <citation type="submission" date="2021-04" db="EMBL/GenBank/DDBJ databases">
        <title>Whole genome analysis of root endophytic bacterium Microbacterium paraoxydans ku-mp colonizing RP-bio226 rice variety.</title>
        <authorList>
            <person name="Ulaganathan K."/>
            <person name="Latha B."/>
        </authorList>
    </citation>
    <scope>NUCLEOTIDE SEQUENCE [LARGE SCALE GENOMIC DNA]</scope>
    <source>
        <strain evidence="9">ku-mp</strain>
    </source>
</reference>
<dbReference type="Gene3D" id="3.20.20.80">
    <property type="entry name" value="Glycosidases"/>
    <property type="match status" value="1"/>
</dbReference>
<dbReference type="InterPro" id="IPR017853">
    <property type="entry name" value="GH"/>
</dbReference>
<feature type="active site" description="Nucleophile" evidence="4">
    <location>
        <position position="510"/>
    </location>
</feature>
<dbReference type="SUPFAM" id="SSF51445">
    <property type="entry name" value="(Trans)glycosidases"/>
    <property type="match status" value="1"/>
</dbReference>
<name>A0ABS5IID0_9MICO</name>
<accession>A0ABS5IID0</accession>
<dbReference type="InterPro" id="IPR008979">
    <property type="entry name" value="Galactose-bd-like_sf"/>
</dbReference>
<evidence type="ECO:0000256" key="4">
    <source>
        <dbReference type="PROSITE-ProRule" id="PRU01100"/>
    </source>
</evidence>
<dbReference type="Pfam" id="PF02156">
    <property type="entry name" value="Glyco_hydro_26"/>
    <property type="match status" value="1"/>
</dbReference>
<dbReference type="InterPro" id="IPR022790">
    <property type="entry name" value="GH26_dom"/>
</dbReference>
<evidence type="ECO:0000313" key="8">
    <source>
        <dbReference type="EMBL" id="MBS0022709.1"/>
    </source>
</evidence>
<protein>
    <submittedName>
        <fullName evidence="8">Beta galactosidase jelly roll domain-containing protein</fullName>
    </submittedName>
</protein>
<feature type="active site" description="Proton donor" evidence="4">
    <location>
        <position position="402"/>
    </location>
</feature>
<comment type="caution">
    <text evidence="8">The sequence shown here is derived from an EMBL/GenBank/DDBJ whole genome shotgun (WGS) entry which is preliminary data.</text>
</comment>
<proteinExistence type="inferred from homology"/>
<dbReference type="PROSITE" id="PS51764">
    <property type="entry name" value="GH26"/>
    <property type="match status" value="1"/>
</dbReference>
<dbReference type="Proteomes" id="UP000678243">
    <property type="component" value="Unassembled WGS sequence"/>
</dbReference>
<keyword evidence="9" id="KW-1185">Reference proteome</keyword>
<dbReference type="PANTHER" id="PTHR40079">
    <property type="entry name" value="MANNAN ENDO-1,4-BETA-MANNOSIDASE E-RELATED"/>
    <property type="match status" value="1"/>
</dbReference>
<keyword evidence="3 4" id="KW-0326">Glycosidase</keyword>
<organism evidence="8 9">
    <name type="scientific">Microbacterium paraoxydans</name>
    <dbReference type="NCBI Taxonomy" id="199592"/>
    <lineage>
        <taxon>Bacteria</taxon>
        <taxon>Bacillati</taxon>
        <taxon>Actinomycetota</taxon>
        <taxon>Actinomycetes</taxon>
        <taxon>Micrococcales</taxon>
        <taxon>Microbacteriaceae</taxon>
        <taxon>Microbacterium</taxon>
    </lineage>
</organism>
<sequence length="586" mass="62732">MKSLRNSIHPVRHTLFASLAAVAVLGSAAIAAPTPASASDSASNAIASVIERGSEWSYYRSTTAPPADWQTDSSSWSTGKAPFGAGTRVGRVTTKIPSSTDRPLSTFFTKSFTLTSDLPEWSWLNTWADDGIVVWVNGTEVGRKNAPKGDITAKSYATAAPSSRSARSNPVSFSIPVSLLHEGENTIAVQVLANYRATPNVSFDAHLVREDTASGQAPAPAPAPAPTPAPAPAPSPAPAPESGEDDPAEPAEPAEPVEPAPAPAPATDQSGSATSDPDACGAQAMLAPACGALWGVYATTGGSSLVTSVTDLEAKVGRKFDMTMRYHDFSNHVHQGQFPDAEEQELGKDRTLLFSWQARVSDTDTMIAWSRITRGDMDTFIDAAADRIKAYGKQVMIAFDPEFDNGPNEQKGTMADYASAYRHIHDRFAAKGVTNVAWAWVSTGYLGDGNDDRIMQGYPGDSYVDWVGYDPYNFYTCNGTGWTTFADKIDQKYHFFTEGSLGTKPQILSEYGTSYNTSDPGLAQDWHREIPDALKEYPNLKALVRFNSPGALGTGEKCTLQIENGPGMLESFKDAGLDPFVNTRGN</sequence>
<gene>
    <name evidence="8" type="ORF">KE274_01160</name>
</gene>
<dbReference type="SUPFAM" id="SSF49785">
    <property type="entry name" value="Galactose-binding domain-like"/>
    <property type="match status" value="1"/>
</dbReference>
<feature type="region of interest" description="Disordered" evidence="5">
    <location>
        <begin position="212"/>
        <end position="279"/>
    </location>
</feature>
<evidence type="ECO:0000256" key="1">
    <source>
        <dbReference type="ARBA" id="ARBA00007754"/>
    </source>
</evidence>
<dbReference type="InterPro" id="IPR000805">
    <property type="entry name" value="Glyco_hydro_26"/>
</dbReference>
<comment type="similarity">
    <text evidence="1 4">Belongs to the glycosyl hydrolase 26 family.</text>
</comment>
<keyword evidence="2 4" id="KW-0378">Hydrolase</keyword>
<dbReference type="RefSeq" id="WP_211540170.1">
    <property type="nucleotide sequence ID" value="NZ_JAGTUK010000001.1"/>
</dbReference>
<feature type="signal peptide" evidence="6">
    <location>
        <begin position="1"/>
        <end position="38"/>
    </location>
</feature>
<evidence type="ECO:0000313" key="9">
    <source>
        <dbReference type="Proteomes" id="UP000678243"/>
    </source>
</evidence>
<dbReference type="EMBL" id="JAGTUK010000001">
    <property type="protein sequence ID" value="MBS0022709.1"/>
    <property type="molecule type" value="Genomic_DNA"/>
</dbReference>
<feature type="domain" description="GH26" evidence="7">
    <location>
        <begin position="262"/>
        <end position="585"/>
    </location>
</feature>
<dbReference type="PANTHER" id="PTHR40079:SF4">
    <property type="entry name" value="GH26 DOMAIN-CONTAINING PROTEIN-RELATED"/>
    <property type="match status" value="1"/>
</dbReference>
<keyword evidence="6" id="KW-0732">Signal</keyword>
<feature type="compositionally biased region" description="Pro residues" evidence="5">
    <location>
        <begin position="219"/>
        <end position="239"/>
    </location>
</feature>
<evidence type="ECO:0000256" key="2">
    <source>
        <dbReference type="ARBA" id="ARBA00022801"/>
    </source>
</evidence>
<evidence type="ECO:0000259" key="7">
    <source>
        <dbReference type="PROSITE" id="PS51764"/>
    </source>
</evidence>
<dbReference type="Gene3D" id="2.60.120.260">
    <property type="entry name" value="Galactose-binding domain-like"/>
    <property type="match status" value="1"/>
</dbReference>
<evidence type="ECO:0000256" key="3">
    <source>
        <dbReference type="ARBA" id="ARBA00023295"/>
    </source>
</evidence>
<feature type="chain" id="PRO_5046347050" evidence="6">
    <location>
        <begin position="39"/>
        <end position="586"/>
    </location>
</feature>
<evidence type="ECO:0000256" key="5">
    <source>
        <dbReference type="SAM" id="MobiDB-lite"/>
    </source>
</evidence>